<reference evidence="1 2" key="1">
    <citation type="journal article" date="2016" name="Sci. Rep.">
        <title>The Dendrobium catenatum Lindl. genome sequence provides insights into polysaccharide synthase, floral development and adaptive evolution.</title>
        <authorList>
            <person name="Zhang G.Q."/>
            <person name="Xu Q."/>
            <person name="Bian C."/>
            <person name="Tsai W.C."/>
            <person name="Yeh C.M."/>
            <person name="Liu K.W."/>
            <person name="Yoshida K."/>
            <person name="Zhang L.S."/>
            <person name="Chang S.B."/>
            <person name="Chen F."/>
            <person name="Shi Y."/>
            <person name="Su Y.Y."/>
            <person name="Zhang Y.Q."/>
            <person name="Chen L.J."/>
            <person name="Yin Y."/>
            <person name="Lin M."/>
            <person name="Huang H."/>
            <person name="Deng H."/>
            <person name="Wang Z.W."/>
            <person name="Zhu S.L."/>
            <person name="Zhao X."/>
            <person name="Deng C."/>
            <person name="Niu S.C."/>
            <person name="Huang J."/>
            <person name="Wang M."/>
            <person name="Liu G.H."/>
            <person name="Yang H.J."/>
            <person name="Xiao X.J."/>
            <person name="Hsiao Y.Y."/>
            <person name="Wu W.L."/>
            <person name="Chen Y.Y."/>
            <person name="Mitsuda N."/>
            <person name="Ohme-Takagi M."/>
            <person name="Luo Y.B."/>
            <person name="Van de Peer Y."/>
            <person name="Liu Z.J."/>
        </authorList>
    </citation>
    <scope>NUCLEOTIDE SEQUENCE [LARGE SCALE GENOMIC DNA]</scope>
    <source>
        <tissue evidence="1">The whole plant</tissue>
    </source>
</reference>
<reference evidence="1 2" key="2">
    <citation type="journal article" date="2017" name="Nature">
        <title>The Apostasia genome and the evolution of orchids.</title>
        <authorList>
            <person name="Zhang G.Q."/>
            <person name="Liu K.W."/>
            <person name="Li Z."/>
            <person name="Lohaus R."/>
            <person name="Hsiao Y.Y."/>
            <person name="Niu S.C."/>
            <person name="Wang J.Y."/>
            <person name="Lin Y.C."/>
            <person name="Xu Q."/>
            <person name="Chen L.J."/>
            <person name="Yoshida K."/>
            <person name="Fujiwara S."/>
            <person name="Wang Z.W."/>
            <person name="Zhang Y.Q."/>
            <person name="Mitsuda N."/>
            <person name="Wang M."/>
            <person name="Liu G.H."/>
            <person name="Pecoraro L."/>
            <person name="Huang H.X."/>
            <person name="Xiao X.J."/>
            <person name="Lin M."/>
            <person name="Wu X.Y."/>
            <person name="Wu W.L."/>
            <person name="Chen Y.Y."/>
            <person name="Chang S.B."/>
            <person name="Sakamoto S."/>
            <person name="Ohme-Takagi M."/>
            <person name="Yagi M."/>
            <person name="Zeng S.J."/>
            <person name="Shen C.Y."/>
            <person name="Yeh C.M."/>
            <person name="Luo Y.B."/>
            <person name="Tsai W.C."/>
            <person name="Van de Peer Y."/>
            <person name="Liu Z.J."/>
        </authorList>
    </citation>
    <scope>NUCLEOTIDE SEQUENCE [LARGE SCALE GENOMIC DNA]</scope>
    <source>
        <tissue evidence="1">The whole plant</tissue>
    </source>
</reference>
<name>A0A2I0VF72_9ASPA</name>
<proteinExistence type="predicted"/>
<sequence>MVLSTTHKEKSTSSVLLSTNRIESTTTRWKVTSTASFTASPRRLRFNNPEHLGFSSDDPLLLHRRLPSLGSKPLVLLPS</sequence>
<dbReference type="EMBL" id="KZ503706">
    <property type="protein sequence ID" value="PKU62023.1"/>
    <property type="molecule type" value="Genomic_DNA"/>
</dbReference>
<accession>A0A2I0VF72</accession>
<dbReference type="Proteomes" id="UP000233837">
    <property type="component" value="Unassembled WGS sequence"/>
</dbReference>
<dbReference type="AlphaFoldDB" id="A0A2I0VF72"/>
<protein>
    <submittedName>
        <fullName evidence="1">Uncharacterized protein</fullName>
    </submittedName>
</protein>
<evidence type="ECO:0000313" key="1">
    <source>
        <dbReference type="EMBL" id="PKU62023.1"/>
    </source>
</evidence>
<keyword evidence="2" id="KW-1185">Reference proteome</keyword>
<organism evidence="1 2">
    <name type="scientific">Dendrobium catenatum</name>
    <dbReference type="NCBI Taxonomy" id="906689"/>
    <lineage>
        <taxon>Eukaryota</taxon>
        <taxon>Viridiplantae</taxon>
        <taxon>Streptophyta</taxon>
        <taxon>Embryophyta</taxon>
        <taxon>Tracheophyta</taxon>
        <taxon>Spermatophyta</taxon>
        <taxon>Magnoliopsida</taxon>
        <taxon>Liliopsida</taxon>
        <taxon>Asparagales</taxon>
        <taxon>Orchidaceae</taxon>
        <taxon>Epidendroideae</taxon>
        <taxon>Malaxideae</taxon>
        <taxon>Dendrobiinae</taxon>
        <taxon>Dendrobium</taxon>
    </lineage>
</organism>
<gene>
    <name evidence="1" type="ORF">MA16_Dca012132</name>
</gene>
<evidence type="ECO:0000313" key="2">
    <source>
        <dbReference type="Proteomes" id="UP000233837"/>
    </source>
</evidence>